<evidence type="ECO:0000256" key="1">
    <source>
        <dbReference type="ARBA" id="ARBA00022737"/>
    </source>
</evidence>
<dbReference type="Pfam" id="PF12796">
    <property type="entry name" value="Ank_2"/>
    <property type="match status" value="3"/>
</dbReference>
<dbReference type="AlphaFoldDB" id="A0A2G2ZK88"/>
<evidence type="ECO:0000313" key="4">
    <source>
        <dbReference type="EMBL" id="PHT82396.1"/>
    </source>
</evidence>
<keyword evidence="1" id="KW-0677">Repeat</keyword>
<reference evidence="4 5" key="1">
    <citation type="journal article" date="2014" name="Nat. Genet.">
        <title>Genome sequence of the hot pepper provides insights into the evolution of pungency in Capsicum species.</title>
        <authorList>
            <person name="Kim S."/>
            <person name="Park M."/>
            <person name="Yeom S.I."/>
            <person name="Kim Y.M."/>
            <person name="Lee J.M."/>
            <person name="Lee H.A."/>
            <person name="Seo E."/>
            <person name="Choi J."/>
            <person name="Cheong K."/>
            <person name="Kim K.T."/>
            <person name="Jung K."/>
            <person name="Lee G.W."/>
            <person name="Oh S.K."/>
            <person name="Bae C."/>
            <person name="Kim S.B."/>
            <person name="Lee H.Y."/>
            <person name="Kim S.Y."/>
            <person name="Kim M.S."/>
            <person name="Kang B.C."/>
            <person name="Jo Y.D."/>
            <person name="Yang H.B."/>
            <person name="Jeong H.J."/>
            <person name="Kang W.H."/>
            <person name="Kwon J.K."/>
            <person name="Shin C."/>
            <person name="Lim J.Y."/>
            <person name="Park J.H."/>
            <person name="Huh J.H."/>
            <person name="Kim J.S."/>
            <person name="Kim B.D."/>
            <person name="Cohen O."/>
            <person name="Paran I."/>
            <person name="Suh M.C."/>
            <person name="Lee S.B."/>
            <person name="Kim Y.K."/>
            <person name="Shin Y."/>
            <person name="Noh S.J."/>
            <person name="Park J."/>
            <person name="Seo Y.S."/>
            <person name="Kwon S.Y."/>
            <person name="Kim H.A."/>
            <person name="Park J.M."/>
            <person name="Kim H.J."/>
            <person name="Choi S.B."/>
            <person name="Bosland P.W."/>
            <person name="Reeves G."/>
            <person name="Jo S.H."/>
            <person name="Lee B.W."/>
            <person name="Cho H.T."/>
            <person name="Choi H.S."/>
            <person name="Lee M.S."/>
            <person name="Yu Y."/>
            <person name="Do Choi Y."/>
            <person name="Park B.S."/>
            <person name="van Deynze A."/>
            <person name="Ashrafi H."/>
            <person name="Hill T."/>
            <person name="Kim W.T."/>
            <person name="Pai H.S."/>
            <person name="Ahn H.K."/>
            <person name="Yeam I."/>
            <person name="Giovannoni J.J."/>
            <person name="Rose J.K."/>
            <person name="Sorensen I."/>
            <person name="Lee S.J."/>
            <person name="Kim R.W."/>
            <person name="Choi I.Y."/>
            <person name="Choi B.S."/>
            <person name="Lim J.S."/>
            <person name="Lee Y.H."/>
            <person name="Choi D."/>
        </authorList>
    </citation>
    <scope>NUCLEOTIDE SEQUENCE [LARGE SCALE GENOMIC DNA]</scope>
    <source>
        <strain evidence="5">cv. CM334</strain>
    </source>
</reference>
<dbReference type="Gene3D" id="1.25.40.20">
    <property type="entry name" value="Ankyrin repeat-containing domain"/>
    <property type="match status" value="1"/>
</dbReference>
<dbReference type="PANTHER" id="PTHR24186">
    <property type="entry name" value="PROTEIN PHOSPHATASE 1 REGULATORY SUBUNIT"/>
    <property type="match status" value="1"/>
</dbReference>
<dbReference type="OMA" id="AFIATIM"/>
<evidence type="ECO:0000256" key="3">
    <source>
        <dbReference type="PROSITE-ProRule" id="PRU00023"/>
    </source>
</evidence>
<proteinExistence type="predicted"/>
<evidence type="ECO:0000256" key="2">
    <source>
        <dbReference type="ARBA" id="ARBA00023043"/>
    </source>
</evidence>
<evidence type="ECO:0000313" key="5">
    <source>
        <dbReference type="Proteomes" id="UP000222542"/>
    </source>
</evidence>
<organism evidence="4 5">
    <name type="scientific">Capsicum annuum</name>
    <name type="common">Capsicum pepper</name>
    <dbReference type="NCBI Taxonomy" id="4072"/>
    <lineage>
        <taxon>Eukaryota</taxon>
        <taxon>Viridiplantae</taxon>
        <taxon>Streptophyta</taxon>
        <taxon>Embryophyta</taxon>
        <taxon>Tracheophyta</taxon>
        <taxon>Spermatophyta</taxon>
        <taxon>Magnoliopsida</taxon>
        <taxon>eudicotyledons</taxon>
        <taxon>Gunneridae</taxon>
        <taxon>Pentapetalae</taxon>
        <taxon>asterids</taxon>
        <taxon>lamiids</taxon>
        <taxon>Solanales</taxon>
        <taxon>Solanaceae</taxon>
        <taxon>Solanoideae</taxon>
        <taxon>Capsiceae</taxon>
        <taxon>Capsicum</taxon>
    </lineage>
</organism>
<reference evidence="4 5" key="2">
    <citation type="journal article" date="2017" name="Genome Biol.">
        <title>New reference genome sequences of hot pepper reveal the massive evolution of plant disease-resistance genes by retroduplication.</title>
        <authorList>
            <person name="Kim S."/>
            <person name="Park J."/>
            <person name="Yeom S.I."/>
            <person name="Kim Y.M."/>
            <person name="Seo E."/>
            <person name="Kim K.T."/>
            <person name="Kim M.S."/>
            <person name="Lee J.M."/>
            <person name="Cheong K."/>
            <person name="Shin H.S."/>
            <person name="Kim S.B."/>
            <person name="Han K."/>
            <person name="Lee J."/>
            <person name="Park M."/>
            <person name="Lee H.A."/>
            <person name="Lee H.Y."/>
            <person name="Lee Y."/>
            <person name="Oh S."/>
            <person name="Lee J.H."/>
            <person name="Choi E."/>
            <person name="Choi E."/>
            <person name="Lee S.E."/>
            <person name="Jeon J."/>
            <person name="Kim H."/>
            <person name="Choi G."/>
            <person name="Song H."/>
            <person name="Lee J."/>
            <person name="Lee S.C."/>
            <person name="Kwon J.K."/>
            <person name="Lee H.Y."/>
            <person name="Koo N."/>
            <person name="Hong Y."/>
            <person name="Kim R.W."/>
            <person name="Kang W.H."/>
            <person name="Huh J.H."/>
            <person name="Kang B.C."/>
            <person name="Yang T.J."/>
            <person name="Lee Y.H."/>
            <person name="Bennetzen J.L."/>
            <person name="Choi D."/>
        </authorList>
    </citation>
    <scope>NUCLEOTIDE SEQUENCE [LARGE SCALE GENOMIC DNA]</scope>
    <source>
        <strain evidence="5">cv. CM334</strain>
    </source>
</reference>
<name>A0A2G2ZK88_CAPAN</name>
<dbReference type="PROSITE" id="PS50088">
    <property type="entry name" value="ANK_REPEAT"/>
    <property type="match status" value="1"/>
</dbReference>
<dbReference type="InterPro" id="IPR002110">
    <property type="entry name" value="Ankyrin_rpt"/>
</dbReference>
<dbReference type="PANTHER" id="PTHR24186:SF50">
    <property type="entry name" value="ANKYRIN REPEAT-CONTAINING PROTEIN ITN1-LIKE ISOFORM X1"/>
    <property type="match status" value="1"/>
</dbReference>
<dbReference type="SMART" id="SM00248">
    <property type="entry name" value="ANK"/>
    <property type="match status" value="6"/>
</dbReference>
<comment type="caution">
    <text evidence="4">The sequence shown here is derived from an EMBL/GenBank/DDBJ whole genome shotgun (WGS) entry which is preliminary data.</text>
</comment>
<keyword evidence="5" id="KW-1185">Reference proteome</keyword>
<dbReference type="EMBL" id="AYRZ02000005">
    <property type="protein sequence ID" value="PHT82396.1"/>
    <property type="molecule type" value="Genomic_DNA"/>
</dbReference>
<protein>
    <submittedName>
        <fullName evidence="4">Uncharacterized protein</fullName>
    </submittedName>
</protein>
<sequence>MVIFHLLNILKGMNIQRCITPTGNTILHVVAHYGHSHLVPEVVKISPELLCHQSKKNETTHHVMKEHYKETLMRMTDDNGDTALHMAVWSRHQDEARLLVKEDPEFEFPSNKAREIPLYLAAESGLRKALSEILDSCKQPTSSTGPLNRTPLHAKVIQEHTDCARLLMQWNRSLCKEPDVGGWNSLHFAALLRLKEVVSDMLVWKRSLAYLLVGSENDWTTAIHIAASAGKIDVLHELLNHCPDCWEMLDSNGRNAIHEAIFCSKANVVSYLLKSRK</sequence>
<dbReference type="SUPFAM" id="SSF48403">
    <property type="entry name" value="Ankyrin repeat"/>
    <property type="match status" value="1"/>
</dbReference>
<accession>A0A2G2ZK88</accession>
<feature type="repeat" description="ANK" evidence="3">
    <location>
        <begin position="79"/>
        <end position="111"/>
    </location>
</feature>
<dbReference type="InterPro" id="IPR036770">
    <property type="entry name" value="Ankyrin_rpt-contain_sf"/>
</dbReference>
<keyword evidence="2 3" id="KW-0040">ANK repeat</keyword>
<dbReference type="Gramene" id="PHT82396">
    <property type="protein sequence ID" value="PHT82396"/>
    <property type="gene ID" value="T459_15411"/>
</dbReference>
<gene>
    <name evidence="4" type="ORF">T459_15411</name>
</gene>
<dbReference type="Proteomes" id="UP000222542">
    <property type="component" value="Unassembled WGS sequence"/>
</dbReference>